<evidence type="ECO:0000256" key="1">
    <source>
        <dbReference type="SAM" id="MobiDB-lite"/>
    </source>
</evidence>
<evidence type="ECO:0000313" key="3">
    <source>
        <dbReference type="Proteomes" id="UP000646749"/>
    </source>
</evidence>
<organism evidence="2 3">
    <name type="scientific">Plantactinospora endophytica</name>
    <dbReference type="NCBI Taxonomy" id="673535"/>
    <lineage>
        <taxon>Bacteria</taxon>
        <taxon>Bacillati</taxon>
        <taxon>Actinomycetota</taxon>
        <taxon>Actinomycetes</taxon>
        <taxon>Micromonosporales</taxon>
        <taxon>Micromonosporaceae</taxon>
        <taxon>Plantactinospora</taxon>
    </lineage>
</organism>
<feature type="region of interest" description="Disordered" evidence="1">
    <location>
        <begin position="1"/>
        <end position="25"/>
    </location>
</feature>
<gene>
    <name evidence="2" type="ORF">Pen02_56780</name>
</gene>
<dbReference type="EMBL" id="BONW01000029">
    <property type="protein sequence ID" value="GIG90742.1"/>
    <property type="molecule type" value="Genomic_DNA"/>
</dbReference>
<evidence type="ECO:0000313" key="2">
    <source>
        <dbReference type="EMBL" id="GIG90742.1"/>
    </source>
</evidence>
<evidence type="ECO:0008006" key="4">
    <source>
        <dbReference type="Google" id="ProtNLM"/>
    </source>
</evidence>
<proteinExistence type="predicted"/>
<dbReference type="Pfam" id="PF19757">
    <property type="entry name" value="DUF6244"/>
    <property type="match status" value="1"/>
</dbReference>
<dbReference type="Proteomes" id="UP000646749">
    <property type="component" value="Unassembled WGS sequence"/>
</dbReference>
<dbReference type="InterPro" id="IPR046211">
    <property type="entry name" value="DUF6244"/>
</dbReference>
<keyword evidence="3" id="KW-1185">Reference proteome</keyword>
<comment type="caution">
    <text evidence="2">The sequence shown here is derived from an EMBL/GenBank/DDBJ whole genome shotgun (WGS) entry which is preliminary data.</text>
</comment>
<accession>A0ABQ4E7P8</accession>
<name>A0ABQ4E7P8_9ACTN</name>
<protein>
    <recommendedName>
        <fullName evidence="4">Methyl-accepting chemotaxis protein</fullName>
    </recommendedName>
</protein>
<reference evidence="2 3" key="1">
    <citation type="submission" date="2021-01" db="EMBL/GenBank/DDBJ databases">
        <title>Whole genome shotgun sequence of Plantactinospora endophytica NBRC 110450.</title>
        <authorList>
            <person name="Komaki H."/>
            <person name="Tamura T."/>
        </authorList>
    </citation>
    <scope>NUCLEOTIDE SEQUENCE [LARGE SCALE GENOMIC DNA]</scope>
    <source>
        <strain evidence="2 3">NBRC 110450</strain>
    </source>
</reference>
<sequence>MSQTDAISGELRSMRAGVDRARSTATATAQEAEQVATRAAAAGFTGIVAGMSQVREAIRNVQGGLDNVHVAIDQASTSVVAVPKEASPAEVIEALNCAADRVDTAHDGVGSSIGKVDDARTLVVRVLQGGDPGPLLSMLGTIKEILLLVAQQGGAVKQSLASAVHDARRTGSSGN</sequence>